<organism evidence="3 4">
    <name type="scientific">Acetobacter persici</name>
    <dbReference type="NCBI Taxonomy" id="1076596"/>
    <lineage>
        <taxon>Bacteria</taxon>
        <taxon>Pseudomonadati</taxon>
        <taxon>Pseudomonadota</taxon>
        <taxon>Alphaproteobacteria</taxon>
        <taxon>Acetobacterales</taxon>
        <taxon>Acetobacteraceae</taxon>
        <taxon>Acetobacter</taxon>
    </lineage>
</organism>
<feature type="domain" description="Alpha/beta hydrolase fold-3" evidence="2">
    <location>
        <begin position="81"/>
        <end position="286"/>
    </location>
</feature>
<dbReference type="Gene3D" id="3.40.50.1820">
    <property type="entry name" value="alpha/beta hydrolase"/>
    <property type="match status" value="1"/>
</dbReference>
<sequence>MSKIDPEIAAFRRHMADVSRDFPPFETLPPETARRLAAQGRATLPNLPTPGVIMNEGKMESVSPPMKYQIYRPAGKITGVLFYLHGGGWTIFGVDTHDRLTRAYADQGNLLVIALDYALAPEHVFPTALHQITDAISTLVKDLAGDIGILPLFLGGDSAGANLSLATALALRDTRALKLNGLLLSYGVYDSRCENASFDAYTGPEYMLTRDEMVFFWKRYIPEAPSRTHPQAHLLAADLHALPPCFLTIAECDVLSDESHAIAHQLQEHGNDVTARIYKGATHSFLEALDMAALARTAIKDQLEWIASNS</sequence>
<reference evidence="3 4" key="1">
    <citation type="submission" date="2016-03" db="EMBL/GenBank/DDBJ databases">
        <title>Acetic acid bacteria sequencing.</title>
        <authorList>
            <person name="Brandt J."/>
            <person name="Jakob F."/>
            <person name="Vogel R.F."/>
        </authorList>
    </citation>
    <scope>NUCLEOTIDE SEQUENCE [LARGE SCALE GENOMIC DNA]</scope>
    <source>
        <strain evidence="3 4">TMW2.1084</strain>
    </source>
</reference>
<dbReference type="KEGG" id="aper:A0U91_09865"/>
<dbReference type="InterPro" id="IPR029058">
    <property type="entry name" value="AB_hydrolase_fold"/>
</dbReference>
<dbReference type="InterPro" id="IPR013094">
    <property type="entry name" value="AB_hydrolase_3"/>
</dbReference>
<dbReference type="InterPro" id="IPR050300">
    <property type="entry name" value="GDXG_lipolytic_enzyme"/>
</dbReference>
<keyword evidence="1" id="KW-0378">Hydrolase</keyword>
<dbReference type="Pfam" id="PF07859">
    <property type="entry name" value="Abhydrolase_3"/>
    <property type="match status" value="1"/>
</dbReference>
<evidence type="ECO:0000256" key="1">
    <source>
        <dbReference type="ARBA" id="ARBA00022801"/>
    </source>
</evidence>
<dbReference type="EMBL" id="CP014687">
    <property type="protein sequence ID" value="AQT05141.1"/>
    <property type="molecule type" value="Genomic_DNA"/>
</dbReference>
<accession>A0A1U9LFD4</accession>
<protein>
    <recommendedName>
        <fullName evidence="2">Alpha/beta hydrolase fold-3 domain-containing protein</fullName>
    </recommendedName>
</protein>
<dbReference type="PANTHER" id="PTHR48081:SF8">
    <property type="entry name" value="ALPHA_BETA HYDROLASE FOLD-3 DOMAIN-CONTAINING PROTEIN-RELATED"/>
    <property type="match status" value="1"/>
</dbReference>
<dbReference type="RefSeq" id="WP_157762990.1">
    <property type="nucleotide sequence ID" value="NZ_CP014687.1"/>
</dbReference>
<dbReference type="STRING" id="1076596.A0U91_09865"/>
<proteinExistence type="predicted"/>
<dbReference type="Proteomes" id="UP000189055">
    <property type="component" value="Chromosome"/>
</dbReference>
<evidence type="ECO:0000259" key="2">
    <source>
        <dbReference type="Pfam" id="PF07859"/>
    </source>
</evidence>
<dbReference type="AlphaFoldDB" id="A0A1U9LFD4"/>
<dbReference type="GO" id="GO:0016787">
    <property type="term" value="F:hydrolase activity"/>
    <property type="evidence" value="ECO:0007669"/>
    <property type="project" value="UniProtKB-KW"/>
</dbReference>
<evidence type="ECO:0000313" key="3">
    <source>
        <dbReference type="EMBL" id="AQT05141.1"/>
    </source>
</evidence>
<evidence type="ECO:0000313" key="4">
    <source>
        <dbReference type="Proteomes" id="UP000189055"/>
    </source>
</evidence>
<dbReference type="SUPFAM" id="SSF53474">
    <property type="entry name" value="alpha/beta-Hydrolases"/>
    <property type="match status" value="1"/>
</dbReference>
<gene>
    <name evidence="3" type="ORF">A0U91_09865</name>
</gene>
<dbReference type="PANTHER" id="PTHR48081">
    <property type="entry name" value="AB HYDROLASE SUPERFAMILY PROTEIN C4A8.06C"/>
    <property type="match status" value="1"/>
</dbReference>
<name>A0A1U9LFD4_9PROT</name>